<proteinExistence type="predicted"/>
<dbReference type="RefSeq" id="WP_128389764.1">
    <property type="nucleotide sequence ID" value="NZ_SBII01000005.1"/>
</dbReference>
<evidence type="ECO:0000313" key="3">
    <source>
        <dbReference type="Proteomes" id="UP000287527"/>
    </source>
</evidence>
<keyword evidence="1" id="KW-1133">Transmembrane helix</keyword>
<reference evidence="2 3" key="1">
    <citation type="submission" date="2019-01" db="EMBL/GenBank/DDBJ databases">
        <title>Flavobacterium sp. nov.,isolated from freshwater.</title>
        <authorList>
            <person name="Zhang R."/>
            <person name="Du Z.-J."/>
        </authorList>
    </citation>
    <scope>NUCLEOTIDE SEQUENCE [LARGE SCALE GENOMIC DNA]</scope>
    <source>
        <strain evidence="2 3">1E403</strain>
    </source>
</reference>
<feature type="transmembrane region" description="Helical" evidence="1">
    <location>
        <begin position="28"/>
        <end position="45"/>
    </location>
</feature>
<dbReference type="OrthoDB" id="1449506at2"/>
<dbReference type="AlphaFoldDB" id="A0A444HBD5"/>
<accession>A0A444HBD5</accession>
<keyword evidence="1" id="KW-0812">Transmembrane</keyword>
<gene>
    <name evidence="2" type="ORF">EPI11_09685</name>
</gene>
<keyword evidence="1" id="KW-0472">Membrane</keyword>
<keyword evidence="3" id="KW-1185">Reference proteome</keyword>
<dbReference type="EMBL" id="SBII01000005">
    <property type="protein sequence ID" value="RWX00535.1"/>
    <property type="molecule type" value="Genomic_DNA"/>
</dbReference>
<evidence type="ECO:0000256" key="1">
    <source>
        <dbReference type="SAM" id="Phobius"/>
    </source>
</evidence>
<evidence type="ECO:0000313" key="2">
    <source>
        <dbReference type="EMBL" id="RWX00535.1"/>
    </source>
</evidence>
<dbReference type="Proteomes" id="UP000287527">
    <property type="component" value="Unassembled WGS sequence"/>
</dbReference>
<name>A0A444HBD5_9FLAO</name>
<sequence>MKTIYIILFFAAAFVALFEQSKTQPNKIIMILCIVVFMFGLMRLMSKVPGKGQNNNEEDGI</sequence>
<organism evidence="2 3">
    <name type="scientific">Flavobacterium cerinum</name>
    <dbReference type="NCBI Taxonomy" id="2502784"/>
    <lineage>
        <taxon>Bacteria</taxon>
        <taxon>Pseudomonadati</taxon>
        <taxon>Bacteroidota</taxon>
        <taxon>Flavobacteriia</taxon>
        <taxon>Flavobacteriales</taxon>
        <taxon>Flavobacteriaceae</taxon>
        <taxon>Flavobacterium</taxon>
    </lineage>
</organism>
<comment type="caution">
    <text evidence="2">The sequence shown here is derived from an EMBL/GenBank/DDBJ whole genome shotgun (WGS) entry which is preliminary data.</text>
</comment>
<protein>
    <submittedName>
        <fullName evidence="2">Uncharacterized protein</fullName>
    </submittedName>
</protein>